<dbReference type="HOGENOM" id="CLU_037850_3_2_0"/>
<reference evidence="8 9" key="1">
    <citation type="submission" date="2010-12" db="EMBL/GenBank/DDBJ databases">
        <title>Complete sequence of Desulfurispirillum indicum S5.</title>
        <authorList>
            <consortium name="US DOE Joint Genome Institute"/>
            <person name="Lucas S."/>
            <person name="Copeland A."/>
            <person name="Lapidus A."/>
            <person name="Cheng J.-F."/>
            <person name="Goodwin L."/>
            <person name="Pitluck S."/>
            <person name="Chertkov O."/>
            <person name="Held B."/>
            <person name="Detter J.C."/>
            <person name="Han C."/>
            <person name="Tapia R."/>
            <person name="Land M."/>
            <person name="Hauser L."/>
            <person name="Kyrpides N."/>
            <person name="Ivanova N."/>
            <person name="Mikhailova N."/>
            <person name="Haggblom M."/>
            <person name="Rauschenbach I."/>
            <person name="Bini E."/>
            <person name="Woyke T."/>
        </authorList>
    </citation>
    <scope>NUCLEOTIDE SEQUENCE [LARGE SCALE GENOMIC DNA]</scope>
    <source>
        <strain evidence="9">ATCC BAA-1389 / DSM 22839 / S5</strain>
    </source>
</reference>
<gene>
    <name evidence="5" type="primary">ftsA</name>
    <name evidence="8" type="ordered locus">Selin_2268</name>
</gene>
<dbReference type="AlphaFoldDB" id="E6W424"/>
<dbReference type="InterPro" id="IPR050696">
    <property type="entry name" value="FtsA/MreB"/>
</dbReference>
<dbReference type="InterPro" id="IPR043129">
    <property type="entry name" value="ATPase_NBD"/>
</dbReference>
<proteinExistence type="inferred from homology"/>
<accession>E6W424</accession>
<keyword evidence="5" id="KW-0997">Cell inner membrane</keyword>
<dbReference type="CDD" id="cd24048">
    <property type="entry name" value="ASKHA_NBD_FtsA"/>
    <property type="match status" value="1"/>
</dbReference>
<keyword evidence="4 5" id="KW-0131">Cell cycle</keyword>
<dbReference type="PANTHER" id="PTHR32432">
    <property type="entry name" value="CELL DIVISION PROTEIN FTSA-RELATED"/>
    <property type="match status" value="1"/>
</dbReference>
<comment type="subunit">
    <text evidence="5">Self-interacts. Interacts with FtsZ.</text>
</comment>
<evidence type="ECO:0000256" key="5">
    <source>
        <dbReference type="HAMAP-Rule" id="MF_02033"/>
    </source>
</evidence>
<dbReference type="Pfam" id="PF14450">
    <property type="entry name" value="FtsA"/>
    <property type="match status" value="2"/>
</dbReference>
<comment type="function">
    <text evidence="5 6">Cell division protein that is involved in the assembly of the Z ring. May serve as a membrane anchor for the Z ring.</text>
</comment>
<evidence type="ECO:0000313" key="8">
    <source>
        <dbReference type="EMBL" id="ADU66988.1"/>
    </source>
</evidence>
<dbReference type="Gene3D" id="3.30.420.40">
    <property type="match status" value="2"/>
</dbReference>
<dbReference type="GO" id="GO:0043093">
    <property type="term" value="P:FtsZ-dependent cytokinesis"/>
    <property type="evidence" value="ECO:0007669"/>
    <property type="project" value="UniProtKB-UniRule"/>
</dbReference>
<dbReference type="RefSeq" id="WP_013506864.1">
    <property type="nucleotide sequence ID" value="NC_014836.1"/>
</dbReference>
<dbReference type="STRING" id="653733.Selin_2268"/>
<evidence type="ECO:0000256" key="2">
    <source>
        <dbReference type="ARBA" id="ARBA00022618"/>
    </source>
</evidence>
<dbReference type="Proteomes" id="UP000002572">
    <property type="component" value="Chromosome"/>
</dbReference>
<evidence type="ECO:0000259" key="7">
    <source>
        <dbReference type="SMART" id="SM00842"/>
    </source>
</evidence>
<dbReference type="Pfam" id="PF02491">
    <property type="entry name" value="SHS2_FTSA"/>
    <property type="match status" value="1"/>
</dbReference>
<name>E6W424_DESIS</name>
<dbReference type="GO" id="GO:0032153">
    <property type="term" value="C:cell division site"/>
    <property type="evidence" value="ECO:0007669"/>
    <property type="project" value="UniProtKB-UniRule"/>
</dbReference>
<dbReference type="OrthoDB" id="9768127at2"/>
<dbReference type="HAMAP" id="MF_02033">
    <property type="entry name" value="FtsA"/>
    <property type="match status" value="1"/>
</dbReference>
<comment type="similarity">
    <text evidence="5 6">Belongs to the FtsA/MreB family.</text>
</comment>
<evidence type="ECO:0000256" key="1">
    <source>
        <dbReference type="ARBA" id="ARBA00022475"/>
    </source>
</evidence>
<evidence type="ECO:0000313" key="9">
    <source>
        <dbReference type="Proteomes" id="UP000002572"/>
    </source>
</evidence>
<organism evidence="8 9">
    <name type="scientific">Desulfurispirillum indicum (strain ATCC BAA-1389 / DSM 22839 / S5)</name>
    <dbReference type="NCBI Taxonomy" id="653733"/>
    <lineage>
        <taxon>Bacteria</taxon>
        <taxon>Pseudomonadati</taxon>
        <taxon>Chrysiogenota</taxon>
        <taxon>Chrysiogenia</taxon>
        <taxon>Chrysiogenales</taxon>
        <taxon>Chrysiogenaceae</taxon>
        <taxon>Desulfurispirillum</taxon>
    </lineage>
</organism>
<comment type="subcellular location">
    <subcellularLocation>
        <location evidence="5">Cell inner membrane</location>
        <topology evidence="5">Peripheral membrane protein</topology>
        <orientation evidence="5">Cytoplasmic side</orientation>
    </subcellularLocation>
    <text evidence="5">Localizes to the Z ring in an FtsZ-dependent manner. Targeted to the membrane through a conserved C-terminal amphipathic helix.</text>
</comment>
<keyword evidence="2 5" id="KW-0132">Cell division</keyword>
<sequence length="421" mass="44760">MSKESAEQKNIIVGLDIGTTKVCVVVGQVKSDGSINVIGIGKAESRGIRKGIVVNIDQTVDAIRKAVNEAQLMAGVPIRDVYVSIAGAHTKGQNSRGVIAIKNKEVSLEDIDRVIESARAVDISLDRQIVHVLPQEYVVDGQDSIKDPLGMSGVRLEIEVHIVTASKTSVENIVKSCNRAGLNISSLVLSQLATSHAVLAHDERDLGVAVVDIGGGTTDVAIVIEGSPWHTCSIPFGGVNITNDIAIALKTPFKEAERIKLDYGSAQVRPQDENSIVEVPGVGGRDPKRLSRYVLSQIINPRVVEIMGWVRKELVSAGLEERITSGIVLTGGTSQMEGIGTETAKVFGTEVRKGIPSRIGGLVDIASAPEYSTAVGLVLYAASENPFLFQAGVEIHSDGPQGSGSMKKVAQKVQKLFGEFF</sequence>
<keyword evidence="3 5" id="KW-0472">Membrane</keyword>
<keyword evidence="9" id="KW-1185">Reference proteome</keyword>
<dbReference type="PANTHER" id="PTHR32432:SF4">
    <property type="entry name" value="CELL DIVISION PROTEIN FTSA"/>
    <property type="match status" value="1"/>
</dbReference>
<evidence type="ECO:0000256" key="4">
    <source>
        <dbReference type="ARBA" id="ARBA00023306"/>
    </source>
</evidence>
<evidence type="ECO:0000256" key="3">
    <source>
        <dbReference type="ARBA" id="ARBA00023136"/>
    </source>
</evidence>
<dbReference type="SUPFAM" id="SSF53067">
    <property type="entry name" value="Actin-like ATPase domain"/>
    <property type="match status" value="2"/>
</dbReference>
<dbReference type="InParanoid" id="E6W424"/>
<dbReference type="EMBL" id="CP002432">
    <property type="protein sequence ID" value="ADU66988.1"/>
    <property type="molecule type" value="Genomic_DNA"/>
</dbReference>
<dbReference type="NCBIfam" id="TIGR01174">
    <property type="entry name" value="ftsA"/>
    <property type="match status" value="1"/>
</dbReference>
<evidence type="ECO:0000256" key="6">
    <source>
        <dbReference type="PIRNR" id="PIRNR003101"/>
    </source>
</evidence>
<dbReference type="eggNOG" id="COG0849">
    <property type="taxonomic scope" value="Bacteria"/>
</dbReference>
<dbReference type="GO" id="GO:0009898">
    <property type="term" value="C:cytoplasmic side of plasma membrane"/>
    <property type="evidence" value="ECO:0007669"/>
    <property type="project" value="UniProtKB-UniRule"/>
</dbReference>
<dbReference type="FunCoup" id="E6W424">
    <property type="interactions" value="219"/>
</dbReference>
<dbReference type="SMART" id="SM00842">
    <property type="entry name" value="FtsA"/>
    <property type="match status" value="1"/>
</dbReference>
<dbReference type="PIRSF" id="PIRSF003101">
    <property type="entry name" value="FtsA"/>
    <property type="match status" value="1"/>
</dbReference>
<dbReference type="InterPro" id="IPR020823">
    <property type="entry name" value="Cell_div_FtsA"/>
</dbReference>
<feature type="domain" description="SHS2" evidence="7">
    <location>
        <begin position="12"/>
        <end position="198"/>
    </location>
</feature>
<dbReference type="InterPro" id="IPR003494">
    <property type="entry name" value="SHS2_FtsA"/>
</dbReference>
<protein>
    <recommendedName>
        <fullName evidence="5 6">Cell division protein FtsA</fullName>
    </recommendedName>
</protein>
<dbReference type="KEGG" id="din:Selin_2268"/>
<keyword evidence="1 5" id="KW-1003">Cell membrane</keyword>